<dbReference type="EMBL" id="BAAAUV010000007">
    <property type="protein sequence ID" value="GAA3213566.1"/>
    <property type="molecule type" value="Genomic_DNA"/>
</dbReference>
<protein>
    <submittedName>
        <fullName evidence="4">Glycoside hydrolase family 13 protein</fullName>
    </submittedName>
</protein>
<dbReference type="SMART" id="SM00642">
    <property type="entry name" value="Aamy"/>
    <property type="match status" value="1"/>
</dbReference>
<dbReference type="InterPro" id="IPR006047">
    <property type="entry name" value="GH13_cat_dom"/>
</dbReference>
<dbReference type="RefSeq" id="WP_344829064.1">
    <property type="nucleotide sequence ID" value="NZ_BAAAUV010000007.1"/>
</dbReference>
<dbReference type="PANTHER" id="PTHR10357">
    <property type="entry name" value="ALPHA-AMYLASE FAMILY MEMBER"/>
    <property type="match status" value="1"/>
</dbReference>
<dbReference type="InterPro" id="IPR017853">
    <property type="entry name" value="GH"/>
</dbReference>
<dbReference type="Gene3D" id="3.90.400.10">
    <property type="entry name" value="Oligo-1,6-glucosidase, Domain 2"/>
    <property type="match status" value="1"/>
</dbReference>
<dbReference type="Gene3D" id="3.20.20.80">
    <property type="entry name" value="Glycosidases"/>
    <property type="match status" value="1"/>
</dbReference>
<dbReference type="Pfam" id="PF00128">
    <property type="entry name" value="Alpha-amylase"/>
    <property type="match status" value="1"/>
</dbReference>
<reference evidence="5" key="1">
    <citation type="journal article" date="2019" name="Int. J. Syst. Evol. Microbiol.">
        <title>The Global Catalogue of Microorganisms (GCM) 10K type strain sequencing project: providing services to taxonomists for standard genome sequencing and annotation.</title>
        <authorList>
            <consortium name="The Broad Institute Genomics Platform"/>
            <consortium name="The Broad Institute Genome Sequencing Center for Infectious Disease"/>
            <person name="Wu L."/>
            <person name="Ma J."/>
        </authorList>
    </citation>
    <scope>NUCLEOTIDE SEQUENCE [LARGE SCALE GENOMIC DNA]</scope>
    <source>
        <strain evidence="5">JCM 9377</strain>
    </source>
</reference>
<proteinExistence type="inferred from homology"/>
<keyword evidence="5" id="KW-1185">Reference proteome</keyword>
<evidence type="ECO:0000259" key="3">
    <source>
        <dbReference type="SMART" id="SM00642"/>
    </source>
</evidence>
<evidence type="ECO:0000313" key="4">
    <source>
        <dbReference type="EMBL" id="GAA3213566.1"/>
    </source>
</evidence>
<dbReference type="InterPro" id="IPR045857">
    <property type="entry name" value="O16G_dom_2"/>
</dbReference>
<keyword evidence="4" id="KW-0378">Hydrolase</keyword>
<comment type="caution">
    <text evidence="4">The sequence shown here is derived from an EMBL/GenBank/DDBJ whole genome shotgun (WGS) entry which is preliminary data.</text>
</comment>
<evidence type="ECO:0000313" key="5">
    <source>
        <dbReference type="Proteomes" id="UP001501237"/>
    </source>
</evidence>
<dbReference type="GO" id="GO:0016787">
    <property type="term" value="F:hydrolase activity"/>
    <property type="evidence" value="ECO:0007669"/>
    <property type="project" value="UniProtKB-KW"/>
</dbReference>
<evidence type="ECO:0000256" key="2">
    <source>
        <dbReference type="SAM" id="MobiDB-lite"/>
    </source>
</evidence>
<name>A0ABP6QA32_9ACTN</name>
<feature type="region of interest" description="Disordered" evidence="2">
    <location>
        <begin position="124"/>
        <end position="143"/>
    </location>
</feature>
<dbReference type="PANTHER" id="PTHR10357:SF179">
    <property type="entry name" value="NEUTRAL AND BASIC AMINO ACID TRANSPORT PROTEIN RBAT"/>
    <property type="match status" value="1"/>
</dbReference>
<dbReference type="Proteomes" id="UP001501237">
    <property type="component" value="Unassembled WGS sequence"/>
</dbReference>
<dbReference type="SUPFAM" id="SSF51445">
    <property type="entry name" value="(Trans)glycosidases"/>
    <property type="match status" value="1"/>
</dbReference>
<organism evidence="4 5">
    <name type="scientific">Actinocorallia longicatena</name>
    <dbReference type="NCBI Taxonomy" id="111803"/>
    <lineage>
        <taxon>Bacteria</taxon>
        <taxon>Bacillati</taxon>
        <taxon>Actinomycetota</taxon>
        <taxon>Actinomycetes</taxon>
        <taxon>Streptosporangiales</taxon>
        <taxon>Thermomonosporaceae</taxon>
        <taxon>Actinocorallia</taxon>
    </lineage>
</organism>
<comment type="similarity">
    <text evidence="1">Belongs to the glycosyl hydrolase 13 family.</text>
</comment>
<sequence length="541" mass="59361">MAELGQWWKDAIVYQVYLRSFADGNGDGVGDFVGLRERLPHLAELGVDAIWLNPFYPSPMADGGYDVSDYRDVDPRFGTLADADALIRAAAAHDIRVIVDIVPNHCSIEHPWFRDALRSGPGGPERRRFHFRDGGPDGSPPNNWQSMFGGPAWTRVEDGQWYLHLWDSSQPDFNWDDPAVPAMFEDVLRFWLDRGVAGFRVDAALGLYKAEGLPDLPPGAPGVGPDSPYMTQPALFELYRGWRKLLDSYPADVFPGRRAAVLEAWYDDRAVMAPFMEDGQLHQVFNLGLVATPWQPAELRASIDFALDVCAGSETAAPWVLENHDSPRLATRMGVDQALIRNPTPEVMRGEVRVDAETGARRARAAALLLLALPGSAYVYQGQELGLFEVLDIPADRRQDPIFALTGGLVVGRDGCRIPLPWSGGTAPYGFSESGSPWLPQPEGWAGFTREAQSDDLGSPLSLYRAAIKLRREHPALGDGELAWADTRPDLLMFTREPGFVFVANFGSAPALLPPGDVILTSVPVEDGLLPPDAAAWISLP</sequence>
<evidence type="ECO:0000256" key="1">
    <source>
        <dbReference type="ARBA" id="ARBA00008061"/>
    </source>
</evidence>
<accession>A0ABP6QA32</accession>
<gene>
    <name evidence="4" type="ORF">GCM10010468_33680</name>
</gene>
<feature type="domain" description="Glycosyl hydrolase family 13 catalytic" evidence="3">
    <location>
        <begin position="15"/>
        <end position="417"/>
    </location>
</feature>